<dbReference type="KEGG" id="llu:AKJ09_10775"/>
<feature type="domain" description="HTH gntR-type" evidence="6">
    <location>
        <begin position="14"/>
        <end position="82"/>
    </location>
</feature>
<evidence type="ECO:0000259" key="6">
    <source>
        <dbReference type="PROSITE" id="PS50949"/>
    </source>
</evidence>
<dbReference type="PANTHER" id="PTHR46577:SF2">
    <property type="entry name" value="TRANSCRIPTIONAL REGULATORY PROTEIN"/>
    <property type="match status" value="1"/>
</dbReference>
<name>A0A0K1QEL7_9BACT</name>
<dbReference type="SMART" id="SM00345">
    <property type="entry name" value="HTH_GNTR"/>
    <property type="match status" value="1"/>
</dbReference>
<organism evidence="7 8">
    <name type="scientific">Labilithrix luteola</name>
    <dbReference type="NCBI Taxonomy" id="1391654"/>
    <lineage>
        <taxon>Bacteria</taxon>
        <taxon>Pseudomonadati</taxon>
        <taxon>Myxococcota</taxon>
        <taxon>Polyangia</taxon>
        <taxon>Polyangiales</taxon>
        <taxon>Labilitrichaceae</taxon>
        <taxon>Labilithrix</taxon>
    </lineage>
</organism>
<dbReference type="InterPro" id="IPR015421">
    <property type="entry name" value="PyrdxlP-dep_Trfase_major"/>
</dbReference>
<keyword evidence="5" id="KW-0804">Transcription</keyword>
<keyword evidence="7" id="KW-0808">Transferase</keyword>
<dbReference type="Pfam" id="PF00392">
    <property type="entry name" value="GntR"/>
    <property type="match status" value="1"/>
</dbReference>
<proteinExistence type="inferred from homology"/>
<dbReference type="CDD" id="cd00609">
    <property type="entry name" value="AAT_like"/>
    <property type="match status" value="1"/>
</dbReference>
<dbReference type="InterPro" id="IPR051446">
    <property type="entry name" value="HTH_trans_reg/aminotransferase"/>
</dbReference>
<dbReference type="Proteomes" id="UP000064967">
    <property type="component" value="Chromosome"/>
</dbReference>
<keyword evidence="3" id="KW-0805">Transcription regulation</keyword>
<dbReference type="SUPFAM" id="SSF46785">
    <property type="entry name" value="Winged helix' DNA-binding domain"/>
    <property type="match status" value="1"/>
</dbReference>
<dbReference type="InterPro" id="IPR000524">
    <property type="entry name" value="Tscrpt_reg_HTH_GntR"/>
</dbReference>
<reference evidence="7 8" key="1">
    <citation type="submission" date="2015-08" db="EMBL/GenBank/DDBJ databases">
        <authorList>
            <person name="Babu N.S."/>
            <person name="Beckwith C.J."/>
            <person name="Beseler K.G."/>
            <person name="Brison A."/>
            <person name="Carone J.V."/>
            <person name="Caskin T.P."/>
            <person name="Diamond M."/>
            <person name="Durham M.E."/>
            <person name="Foxe J.M."/>
            <person name="Go M."/>
            <person name="Henderson B.A."/>
            <person name="Jones I.B."/>
            <person name="McGettigan J.A."/>
            <person name="Micheletti S.J."/>
            <person name="Nasrallah M.E."/>
            <person name="Ortiz D."/>
            <person name="Piller C.R."/>
            <person name="Privatt S.R."/>
            <person name="Schneider S.L."/>
            <person name="Sharp S."/>
            <person name="Smith T.C."/>
            <person name="Stanton J.D."/>
            <person name="Ullery H.E."/>
            <person name="Wilson R.J."/>
            <person name="Serrano M.G."/>
            <person name="Buck G."/>
            <person name="Lee V."/>
            <person name="Wang Y."/>
            <person name="Carvalho R."/>
            <person name="Voegtly L."/>
            <person name="Shi R."/>
            <person name="Duckworth R."/>
            <person name="Johnson A."/>
            <person name="Loviza R."/>
            <person name="Walstead R."/>
            <person name="Shah Z."/>
            <person name="Kiflezghi M."/>
            <person name="Wade K."/>
            <person name="Ball S.L."/>
            <person name="Bradley K.W."/>
            <person name="Asai D.J."/>
            <person name="Bowman C.A."/>
            <person name="Russell D.A."/>
            <person name="Pope W.H."/>
            <person name="Jacobs-Sera D."/>
            <person name="Hendrix R.W."/>
            <person name="Hatfull G.F."/>
        </authorList>
    </citation>
    <scope>NUCLEOTIDE SEQUENCE [LARGE SCALE GENOMIC DNA]</scope>
    <source>
        <strain evidence="7 8">DSM 27648</strain>
    </source>
</reference>
<dbReference type="STRING" id="1391654.AKJ09_10775"/>
<keyword evidence="8" id="KW-1185">Reference proteome</keyword>
<dbReference type="EMBL" id="CP012333">
    <property type="protein sequence ID" value="AKV04112.1"/>
    <property type="molecule type" value="Genomic_DNA"/>
</dbReference>
<evidence type="ECO:0000256" key="5">
    <source>
        <dbReference type="ARBA" id="ARBA00023163"/>
    </source>
</evidence>
<dbReference type="Pfam" id="PF00155">
    <property type="entry name" value="Aminotran_1_2"/>
    <property type="match status" value="1"/>
</dbReference>
<evidence type="ECO:0000256" key="3">
    <source>
        <dbReference type="ARBA" id="ARBA00023015"/>
    </source>
</evidence>
<dbReference type="InterPro" id="IPR036388">
    <property type="entry name" value="WH-like_DNA-bd_sf"/>
</dbReference>
<dbReference type="GO" id="GO:0003677">
    <property type="term" value="F:DNA binding"/>
    <property type="evidence" value="ECO:0007669"/>
    <property type="project" value="UniProtKB-KW"/>
</dbReference>
<dbReference type="GO" id="GO:0008483">
    <property type="term" value="F:transaminase activity"/>
    <property type="evidence" value="ECO:0007669"/>
    <property type="project" value="UniProtKB-KW"/>
</dbReference>
<dbReference type="PATRIC" id="fig|1391654.3.peg.10915"/>
<dbReference type="Gene3D" id="3.40.640.10">
    <property type="entry name" value="Type I PLP-dependent aspartate aminotransferase-like (Major domain)"/>
    <property type="match status" value="1"/>
</dbReference>
<gene>
    <name evidence="7" type="ORF">AKJ09_10775</name>
</gene>
<dbReference type="PROSITE" id="PS50949">
    <property type="entry name" value="HTH_GNTR"/>
    <property type="match status" value="1"/>
</dbReference>
<evidence type="ECO:0000256" key="2">
    <source>
        <dbReference type="ARBA" id="ARBA00022898"/>
    </source>
</evidence>
<comment type="similarity">
    <text evidence="1">In the C-terminal section; belongs to the class-I pyridoxal-phosphate-dependent aminotransferase family.</text>
</comment>
<evidence type="ECO:0000313" key="7">
    <source>
        <dbReference type="EMBL" id="AKV04112.1"/>
    </source>
</evidence>
<dbReference type="InterPro" id="IPR015422">
    <property type="entry name" value="PyrdxlP-dep_Trfase_small"/>
</dbReference>
<dbReference type="Gene3D" id="3.90.1150.10">
    <property type="entry name" value="Aspartate Aminotransferase, domain 1"/>
    <property type="match status" value="1"/>
</dbReference>
<evidence type="ECO:0000256" key="4">
    <source>
        <dbReference type="ARBA" id="ARBA00023125"/>
    </source>
</evidence>
<dbReference type="OrthoDB" id="9804020at2"/>
<keyword evidence="7" id="KW-0032">Aminotransferase</keyword>
<dbReference type="InterPro" id="IPR004839">
    <property type="entry name" value="Aminotransferase_I/II_large"/>
</dbReference>
<dbReference type="InterPro" id="IPR015424">
    <property type="entry name" value="PyrdxlP-dep_Trfase"/>
</dbReference>
<dbReference type="SUPFAM" id="SSF53383">
    <property type="entry name" value="PLP-dependent transferases"/>
    <property type="match status" value="1"/>
</dbReference>
<dbReference type="InterPro" id="IPR036390">
    <property type="entry name" value="WH_DNA-bd_sf"/>
</dbReference>
<keyword evidence="2" id="KW-0663">Pyridoxal phosphate</keyword>
<dbReference type="GO" id="GO:0030170">
    <property type="term" value="F:pyridoxal phosphate binding"/>
    <property type="evidence" value="ECO:0007669"/>
    <property type="project" value="InterPro"/>
</dbReference>
<dbReference type="Gene3D" id="1.10.10.10">
    <property type="entry name" value="Winged helix-like DNA-binding domain superfamily/Winged helix DNA-binding domain"/>
    <property type="match status" value="1"/>
</dbReference>
<dbReference type="CDD" id="cd07377">
    <property type="entry name" value="WHTH_GntR"/>
    <property type="match status" value="1"/>
</dbReference>
<evidence type="ECO:0000256" key="1">
    <source>
        <dbReference type="ARBA" id="ARBA00005384"/>
    </source>
</evidence>
<dbReference type="GO" id="GO:0003700">
    <property type="term" value="F:DNA-binding transcription factor activity"/>
    <property type="evidence" value="ECO:0007669"/>
    <property type="project" value="InterPro"/>
</dbReference>
<protein>
    <submittedName>
        <fullName evidence="7">Transcriptional regulator, GntR family domain / Aspartate aminotransferase</fullName>
    </submittedName>
</protein>
<accession>A0A0K1QEL7</accession>
<dbReference type="AlphaFoldDB" id="A0A0K1QEL7"/>
<evidence type="ECO:0000313" key="8">
    <source>
        <dbReference type="Proteomes" id="UP000064967"/>
    </source>
</evidence>
<keyword evidence="4" id="KW-0238">DNA-binding</keyword>
<sequence>MTLARATTGEAELPFLYERIADELHDRITRGVLRPGDRLPSVRRLSEERGVSIATVLGAYLLLEGRGVAEARPKSGYYVRARPALEPPVPHVPRRHVAPARVSLGNTSTFDLIRAMKEERGVVPLGTAWVAAELLPLKKLNGLLAACAREGGSLGAAYDEIRGTRQLRRQLARRAVGWGTLLEEDDFVTTIGATEALDLALRAVTKHGDVIAVESPAYFGLLRLVEGNGLRAIEIPSDPRTGLDLDALEDALRGSPVRAVLASPNFSNPLGTRMSDEHKARLVKMLARREIPLIEDDVYGDLAFDGTRPRPAKAFDEEGLVLLCGSISKTLAPGYRVGWIAAGRFQDAVEKMKLAHTVASPTPTQMAVAEYLAQGGYDRHLRRLRRILAAQAERYREAIARHFPEGTRVSRPEGGFVVWVEMPQGTSAVELQRRALERGIAIAPGPIFSARQRFGHCVRISTGHPWNERIERAIGVLGRLAKELKG</sequence>
<dbReference type="PANTHER" id="PTHR46577">
    <property type="entry name" value="HTH-TYPE TRANSCRIPTIONAL REGULATORY PROTEIN GABR"/>
    <property type="match status" value="1"/>
</dbReference>
<dbReference type="RefSeq" id="WP_146654769.1">
    <property type="nucleotide sequence ID" value="NZ_CP012333.1"/>
</dbReference>